<dbReference type="InterPro" id="IPR004197">
    <property type="entry name" value="Cellulase_Ig-like"/>
</dbReference>
<organism evidence="9 10">
    <name type="scientific">Alkalilimnicola ehrlichii</name>
    <dbReference type="NCBI Taxonomy" id="351052"/>
    <lineage>
        <taxon>Bacteria</taxon>
        <taxon>Pseudomonadati</taxon>
        <taxon>Pseudomonadota</taxon>
        <taxon>Gammaproteobacteria</taxon>
        <taxon>Chromatiales</taxon>
        <taxon>Ectothiorhodospiraceae</taxon>
        <taxon>Alkalilimnicola</taxon>
    </lineage>
</organism>
<accession>A0A3E0WJU0</accession>
<sequence>MGVGHIGRRHSTGGVYGWFVEFNGRCTFIPRTTRQGKSGRVSAQRPQMGVVVVSEPATDFEVLSQEGGEVVYNGTLSAPMDDVSSGDTVQQADFSQLRRTGTFVLQVDGVGQSYPFRISPDVYHSAFIDTLRSYTLQRANFVIDDPLTGLYHGLAHMQDAEAAMYFSDEFYREGQTLDMLGGWYDAGDFGKYTTPGAITVAQLLLAYEWAPETFTQGQMLFPAEVAEAAGDTELPDLLVETQWKLDWLLKMQRPDGAVYHKVSGAEWPSMETRPEEDDQTRYVYGMSTYGTGMFAGVMAMAARLYEPFDPTYSEQLLTAAKDAFQYLEANPEPYFREDENQNSGSGPYDKHEDAEERFWAAAELFKTTGDARYERYLTEHLPTYFSEQPELIGWLNGLALGHWAYLTAEHPDPSLREQVNQAFLDAADAILEQVEGDGYNTALTPDQYTWASAKNTVALGNLLLMANALSPNEAYENAALDQIHYILGRNATGYSYLSGSGAQQVQNVHHRTWNATGVYIPGLLVGGPNNHPGGDPLQQALIEDGTVPPAKAYLDELESYSTNEYAIDYTAPVVFALAYFSTFDRSMPGEDSTDGP</sequence>
<dbReference type="InterPro" id="IPR012341">
    <property type="entry name" value="6hp_glycosidase-like_sf"/>
</dbReference>
<gene>
    <name evidence="9" type="ORF">CAL65_17945</name>
</gene>
<dbReference type="SUPFAM" id="SSF48208">
    <property type="entry name" value="Six-hairpin glycosidases"/>
    <property type="match status" value="1"/>
</dbReference>
<dbReference type="Pfam" id="PF00759">
    <property type="entry name" value="Glyco_hydro_9"/>
    <property type="match status" value="1"/>
</dbReference>
<dbReference type="PANTHER" id="PTHR22298">
    <property type="entry name" value="ENDO-1,4-BETA-GLUCANASE"/>
    <property type="match status" value="1"/>
</dbReference>
<proteinExistence type="inferred from homology"/>
<keyword evidence="3" id="KW-0119">Carbohydrate metabolism</keyword>
<evidence type="ECO:0000313" key="10">
    <source>
        <dbReference type="Proteomes" id="UP000256763"/>
    </source>
</evidence>
<dbReference type="Proteomes" id="UP000256763">
    <property type="component" value="Unassembled WGS sequence"/>
</dbReference>
<feature type="domain" description="Cellulase Ig-like" evidence="8">
    <location>
        <begin position="46"/>
        <end position="111"/>
    </location>
</feature>
<dbReference type="GO" id="GO:0000272">
    <property type="term" value="P:polysaccharide catabolic process"/>
    <property type="evidence" value="ECO:0007669"/>
    <property type="project" value="UniProtKB-KW"/>
</dbReference>
<dbReference type="InterPro" id="IPR001701">
    <property type="entry name" value="Glyco_hydro_9"/>
</dbReference>
<keyword evidence="2" id="KW-0378">Hydrolase</keyword>
<dbReference type="InterPro" id="IPR014756">
    <property type="entry name" value="Ig_E-set"/>
</dbReference>
<dbReference type="SUPFAM" id="SSF81296">
    <property type="entry name" value="E set domains"/>
    <property type="match status" value="1"/>
</dbReference>
<evidence type="ECO:0000313" key="9">
    <source>
        <dbReference type="EMBL" id="RFA33252.1"/>
    </source>
</evidence>
<protein>
    <submittedName>
        <fullName evidence="9">Uncharacterized protein</fullName>
    </submittedName>
</protein>
<dbReference type="GO" id="GO:0008810">
    <property type="term" value="F:cellulase activity"/>
    <property type="evidence" value="ECO:0007669"/>
    <property type="project" value="InterPro"/>
</dbReference>
<evidence type="ECO:0000256" key="6">
    <source>
        <dbReference type="SAM" id="MobiDB-lite"/>
    </source>
</evidence>
<dbReference type="Gene3D" id="1.50.10.10">
    <property type="match status" value="1"/>
</dbReference>
<dbReference type="CDD" id="cd02850">
    <property type="entry name" value="E_set_Cellulase_N"/>
    <property type="match status" value="1"/>
</dbReference>
<evidence type="ECO:0000256" key="1">
    <source>
        <dbReference type="ARBA" id="ARBA00007072"/>
    </source>
</evidence>
<evidence type="ECO:0000256" key="5">
    <source>
        <dbReference type="ARBA" id="ARBA00023326"/>
    </source>
</evidence>
<evidence type="ECO:0000259" key="7">
    <source>
        <dbReference type="Pfam" id="PF00759"/>
    </source>
</evidence>
<comment type="caution">
    <text evidence="9">The sequence shown here is derived from an EMBL/GenBank/DDBJ whole genome shotgun (WGS) entry which is preliminary data.</text>
</comment>
<dbReference type="Gene3D" id="2.60.40.10">
    <property type="entry name" value="Immunoglobulins"/>
    <property type="match status" value="1"/>
</dbReference>
<name>A0A3E0WJU0_9GAMM</name>
<evidence type="ECO:0000256" key="2">
    <source>
        <dbReference type="ARBA" id="ARBA00022801"/>
    </source>
</evidence>
<dbReference type="Pfam" id="PF02927">
    <property type="entry name" value="CelD_N"/>
    <property type="match status" value="1"/>
</dbReference>
<feature type="region of interest" description="Disordered" evidence="6">
    <location>
        <begin position="333"/>
        <end position="352"/>
    </location>
</feature>
<dbReference type="InterPro" id="IPR008928">
    <property type="entry name" value="6-hairpin_glycosidase_sf"/>
</dbReference>
<keyword evidence="5" id="KW-0624">Polysaccharide degradation</keyword>
<keyword evidence="4" id="KW-0326">Glycosidase</keyword>
<dbReference type="InterPro" id="IPR013783">
    <property type="entry name" value="Ig-like_fold"/>
</dbReference>
<feature type="domain" description="Glycoside hydrolase family 9" evidence="7">
    <location>
        <begin position="123"/>
        <end position="577"/>
    </location>
</feature>
<comment type="similarity">
    <text evidence="1">Belongs to the glycosyl hydrolase 9 (cellulase E) family.</text>
</comment>
<evidence type="ECO:0000256" key="4">
    <source>
        <dbReference type="ARBA" id="ARBA00023295"/>
    </source>
</evidence>
<evidence type="ECO:0000259" key="8">
    <source>
        <dbReference type="Pfam" id="PF02927"/>
    </source>
</evidence>
<keyword evidence="10" id="KW-1185">Reference proteome</keyword>
<reference evidence="10" key="1">
    <citation type="submission" date="2017-05" db="EMBL/GenBank/DDBJ databases">
        <authorList>
            <person name="Sharma S."/>
            <person name="Sidhu C."/>
            <person name="Pinnaka A.K."/>
        </authorList>
    </citation>
    <scope>NUCLEOTIDE SEQUENCE [LARGE SCALE GENOMIC DNA]</scope>
    <source>
        <strain evidence="10">AK93</strain>
    </source>
</reference>
<evidence type="ECO:0000256" key="3">
    <source>
        <dbReference type="ARBA" id="ARBA00023277"/>
    </source>
</evidence>
<dbReference type="AlphaFoldDB" id="A0A3E0WJU0"/>
<dbReference type="EMBL" id="NFZW01000022">
    <property type="protein sequence ID" value="RFA33252.1"/>
    <property type="molecule type" value="Genomic_DNA"/>
</dbReference>